<name>A0ABN8NLZ1_9CNID</name>
<protein>
    <recommendedName>
        <fullName evidence="4">NHL repeat protein</fullName>
    </recommendedName>
</protein>
<proteinExistence type="predicted"/>
<dbReference type="InterPro" id="IPR001258">
    <property type="entry name" value="NHL_repeat"/>
</dbReference>
<dbReference type="SUPFAM" id="SSF63825">
    <property type="entry name" value="YWTD domain"/>
    <property type="match status" value="1"/>
</dbReference>
<evidence type="ECO:0008006" key="4">
    <source>
        <dbReference type="Google" id="ProtNLM"/>
    </source>
</evidence>
<organism evidence="2 3">
    <name type="scientific">Porites lobata</name>
    <dbReference type="NCBI Taxonomy" id="104759"/>
    <lineage>
        <taxon>Eukaryota</taxon>
        <taxon>Metazoa</taxon>
        <taxon>Cnidaria</taxon>
        <taxon>Anthozoa</taxon>
        <taxon>Hexacorallia</taxon>
        <taxon>Scleractinia</taxon>
        <taxon>Fungiina</taxon>
        <taxon>Poritidae</taxon>
        <taxon>Porites</taxon>
    </lineage>
</organism>
<reference evidence="2 3" key="1">
    <citation type="submission" date="2022-05" db="EMBL/GenBank/DDBJ databases">
        <authorList>
            <consortium name="Genoscope - CEA"/>
            <person name="William W."/>
        </authorList>
    </citation>
    <scope>NUCLEOTIDE SEQUENCE [LARGE SCALE GENOMIC DNA]</scope>
</reference>
<evidence type="ECO:0000313" key="2">
    <source>
        <dbReference type="EMBL" id="CAH3114441.1"/>
    </source>
</evidence>
<keyword evidence="3" id="KW-1185">Reference proteome</keyword>
<keyword evidence="1" id="KW-0677">Repeat</keyword>
<dbReference type="Proteomes" id="UP001159405">
    <property type="component" value="Unassembled WGS sequence"/>
</dbReference>
<sequence length="188" mass="21261">MTRKGTYVYKFADCDPKQKSFMNSMLADRAKYPYQVPIPDCPHNIKSVHRMDVETAVEIHRKAIQDSIPDERVSTTLVPELEFKHWKKNGASLLSYPVGLAFSPKHSRLFITDRRLHAVFMIDMHCPANVTFIAGGGEPRHTNGYGNKARFRNPAGIAVKESGKLYICDQGNGRVRVVNLRTLFCHAS</sequence>
<dbReference type="Gene3D" id="2.120.10.30">
    <property type="entry name" value="TolB, C-terminal domain"/>
    <property type="match status" value="1"/>
</dbReference>
<evidence type="ECO:0000313" key="3">
    <source>
        <dbReference type="Proteomes" id="UP001159405"/>
    </source>
</evidence>
<comment type="caution">
    <text evidence="2">The sequence shown here is derived from an EMBL/GenBank/DDBJ whole genome shotgun (WGS) entry which is preliminary data.</text>
</comment>
<dbReference type="EMBL" id="CALNXK010000027">
    <property type="protein sequence ID" value="CAH3114441.1"/>
    <property type="molecule type" value="Genomic_DNA"/>
</dbReference>
<dbReference type="PANTHER" id="PTHR46388">
    <property type="entry name" value="NHL REPEAT-CONTAINING PROTEIN 2"/>
    <property type="match status" value="1"/>
</dbReference>
<gene>
    <name evidence="2" type="ORF">PLOB_00022916</name>
</gene>
<accession>A0ABN8NLZ1</accession>
<dbReference type="InterPro" id="IPR011042">
    <property type="entry name" value="6-blade_b-propeller_TolB-like"/>
</dbReference>
<dbReference type="PANTHER" id="PTHR46388:SF2">
    <property type="entry name" value="NHL REPEAT-CONTAINING PROTEIN 2"/>
    <property type="match status" value="1"/>
</dbReference>
<dbReference type="Pfam" id="PF01436">
    <property type="entry name" value="NHL"/>
    <property type="match status" value="1"/>
</dbReference>
<evidence type="ECO:0000256" key="1">
    <source>
        <dbReference type="ARBA" id="ARBA00022737"/>
    </source>
</evidence>